<dbReference type="GO" id="GO:0051753">
    <property type="term" value="F:mannan synthase activity"/>
    <property type="evidence" value="ECO:0007669"/>
    <property type="project" value="TreeGrafter"/>
</dbReference>
<evidence type="ECO:0000256" key="2">
    <source>
        <dbReference type="ARBA" id="ARBA00022676"/>
    </source>
</evidence>
<gene>
    <name evidence="9" type="ORF">KIW84_035831</name>
</gene>
<evidence type="ECO:0000256" key="6">
    <source>
        <dbReference type="ARBA" id="ARBA00023034"/>
    </source>
</evidence>
<evidence type="ECO:0000256" key="4">
    <source>
        <dbReference type="ARBA" id="ARBA00022692"/>
    </source>
</evidence>
<keyword evidence="3" id="KW-0808">Transferase</keyword>
<evidence type="ECO:0000313" key="10">
    <source>
        <dbReference type="Proteomes" id="UP001058974"/>
    </source>
</evidence>
<reference evidence="9 10" key="1">
    <citation type="journal article" date="2022" name="Nat. Genet.">
        <title>Improved pea reference genome and pan-genome highlight genomic features and evolutionary characteristics.</title>
        <authorList>
            <person name="Yang T."/>
            <person name="Liu R."/>
            <person name="Luo Y."/>
            <person name="Hu S."/>
            <person name="Wang D."/>
            <person name="Wang C."/>
            <person name="Pandey M.K."/>
            <person name="Ge S."/>
            <person name="Xu Q."/>
            <person name="Li N."/>
            <person name="Li G."/>
            <person name="Huang Y."/>
            <person name="Saxena R.K."/>
            <person name="Ji Y."/>
            <person name="Li M."/>
            <person name="Yan X."/>
            <person name="He Y."/>
            <person name="Liu Y."/>
            <person name="Wang X."/>
            <person name="Xiang C."/>
            <person name="Varshney R.K."/>
            <person name="Ding H."/>
            <person name="Gao S."/>
            <person name="Zong X."/>
        </authorList>
    </citation>
    <scope>NUCLEOTIDE SEQUENCE [LARGE SCALE GENOMIC DNA]</scope>
    <source>
        <strain evidence="9 10">cv. Zhongwan 6</strain>
    </source>
</reference>
<sequence>MHPSQNPLPIRLSPSPQESLSIFNQARTDACDQRVGELTNDDRARSVWEKQRQVSPSSERDWFSSKMPTFDSQSFSPFSRKILKGYGCSASSTFDTLTLELFFTTNRQILVHHRNLQLGHKNRPHAHRHFQRFCCPANLFRKMAMDIIRNKKVKFWKKVYVIYNFFFVRKIVAHMVTFFFYCLVIPLTILVPEVYVPIWGAVYIPSIITIPNSVGTPRLRLV</sequence>
<evidence type="ECO:0000256" key="1">
    <source>
        <dbReference type="ARBA" id="ARBA00004394"/>
    </source>
</evidence>
<dbReference type="Proteomes" id="UP001058974">
    <property type="component" value="Chromosome 3"/>
</dbReference>
<feature type="transmembrane region" description="Helical" evidence="8">
    <location>
        <begin position="195"/>
        <end position="214"/>
    </location>
</feature>
<evidence type="ECO:0000256" key="5">
    <source>
        <dbReference type="ARBA" id="ARBA00022989"/>
    </source>
</evidence>
<evidence type="ECO:0000313" key="9">
    <source>
        <dbReference type="EMBL" id="KAI5431832.1"/>
    </source>
</evidence>
<evidence type="ECO:0008006" key="11">
    <source>
        <dbReference type="Google" id="ProtNLM"/>
    </source>
</evidence>
<dbReference type="EMBL" id="JAMSHJ010000003">
    <property type="protein sequence ID" value="KAI5431832.1"/>
    <property type="molecule type" value="Genomic_DNA"/>
</dbReference>
<evidence type="ECO:0000256" key="7">
    <source>
        <dbReference type="ARBA" id="ARBA00023136"/>
    </source>
</evidence>
<keyword evidence="4 8" id="KW-0812">Transmembrane</keyword>
<accession>A0A9D4Y3T2</accession>
<protein>
    <recommendedName>
        <fullName evidence="11">Transmembrane protein</fullName>
    </recommendedName>
</protein>
<comment type="caution">
    <text evidence="9">The sequence shown here is derived from an EMBL/GenBank/DDBJ whole genome shotgun (WGS) entry which is preliminary data.</text>
</comment>
<comment type="subcellular location">
    <subcellularLocation>
        <location evidence="1">Golgi apparatus membrane</location>
    </subcellularLocation>
</comment>
<dbReference type="PANTHER" id="PTHR32044">
    <property type="entry name" value="GLUCOMANNAN 4-BETA-MANNOSYLTRANSFERASE 9"/>
    <property type="match status" value="1"/>
</dbReference>
<keyword evidence="2" id="KW-0328">Glycosyltransferase</keyword>
<dbReference type="PANTHER" id="PTHR32044:SF17">
    <property type="entry name" value="GLUCOMANNAN 4-BETA-MANNOSYLTRANSFERASE 2"/>
    <property type="match status" value="1"/>
</dbReference>
<name>A0A9D4Y3T2_PEA</name>
<proteinExistence type="predicted"/>
<keyword evidence="6" id="KW-0333">Golgi apparatus</keyword>
<dbReference type="GO" id="GO:0000139">
    <property type="term" value="C:Golgi membrane"/>
    <property type="evidence" value="ECO:0007669"/>
    <property type="project" value="UniProtKB-SubCell"/>
</dbReference>
<organism evidence="9 10">
    <name type="scientific">Pisum sativum</name>
    <name type="common">Garden pea</name>
    <name type="synonym">Lathyrus oleraceus</name>
    <dbReference type="NCBI Taxonomy" id="3888"/>
    <lineage>
        <taxon>Eukaryota</taxon>
        <taxon>Viridiplantae</taxon>
        <taxon>Streptophyta</taxon>
        <taxon>Embryophyta</taxon>
        <taxon>Tracheophyta</taxon>
        <taxon>Spermatophyta</taxon>
        <taxon>Magnoliopsida</taxon>
        <taxon>eudicotyledons</taxon>
        <taxon>Gunneridae</taxon>
        <taxon>Pentapetalae</taxon>
        <taxon>rosids</taxon>
        <taxon>fabids</taxon>
        <taxon>Fabales</taxon>
        <taxon>Fabaceae</taxon>
        <taxon>Papilionoideae</taxon>
        <taxon>50 kb inversion clade</taxon>
        <taxon>NPAAA clade</taxon>
        <taxon>Hologalegina</taxon>
        <taxon>IRL clade</taxon>
        <taxon>Fabeae</taxon>
        <taxon>Lathyrus</taxon>
    </lineage>
</organism>
<keyword evidence="7 8" id="KW-0472">Membrane</keyword>
<dbReference type="Gramene" id="Psat03G0583100-T1">
    <property type="protein sequence ID" value="KAI5431832.1"/>
    <property type="gene ID" value="KIW84_035831"/>
</dbReference>
<feature type="transmembrane region" description="Helical" evidence="8">
    <location>
        <begin position="161"/>
        <end position="189"/>
    </location>
</feature>
<dbReference type="AlphaFoldDB" id="A0A9D4Y3T2"/>
<keyword evidence="5 8" id="KW-1133">Transmembrane helix</keyword>
<keyword evidence="10" id="KW-1185">Reference proteome</keyword>
<evidence type="ECO:0000256" key="3">
    <source>
        <dbReference type="ARBA" id="ARBA00022679"/>
    </source>
</evidence>
<evidence type="ECO:0000256" key="8">
    <source>
        <dbReference type="SAM" id="Phobius"/>
    </source>
</evidence>